<gene>
    <name evidence="1" type="ORF">PPACK8108_LOCUS22358</name>
</gene>
<sequence length="136" mass="15348">MLCGPQGSGKTKTLFSALRKLSNMDSFGLNFSSPTTFELIFKIFDQHCKYKKPLLGLSWPLSKFANGSLSDKYGSQKVISFIRQLVEGSGFWQPSDKVWIKLERIQFVGARNPPTDPGWVTLSQKFLCHEPLVMVD</sequence>
<reference evidence="1" key="1">
    <citation type="submission" date="2022-06" db="EMBL/GenBank/DDBJ databases">
        <authorList>
            <consortium name="SYNGENTA / RWTH Aachen University"/>
        </authorList>
    </citation>
    <scope>NUCLEOTIDE SEQUENCE</scope>
</reference>
<dbReference type="GO" id="GO:0005938">
    <property type="term" value="C:cell cortex"/>
    <property type="evidence" value="ECO:0007669"/>
    <property type="project" value="TreeGrafter"/>
</dbReference>
<dbReference type="PANTHER" id="PTHR10676:SF314">
    <property type="entry name" value="CYTOPLASMIC DYNEIN 1 HEAVY CHAIN 1"/>
    <property type="match status" value="1"/>
</dbReference>
<dbReference type="GO" id="GO:0031122">
    <property type="term" value="P:cytoplasmic microtubule organization"/>
    <property type="evidence" value="ECO:0007669"/>
    <property type="project" value="TreeGrafter"/>
</dbReference>
<accession>A0AAV0BLP3</accession>
<dbReference type="AlphaFoldDB" id="A0AAV0BLP3"/>
<dbReference type="GO" id="GO:0007097">
    <property type="term" value="P:nuclear migration"/>
    <property type="evidence" value="ECO:0007669"/>
    <property type="project" value="TreeGrafter"/>
</dbReference>
<dbReference type="GO" id="GO:0051959">
    <property type="term" value="F:dynein light intermediate chain binding"/>
    <property type="evidence" value="ECO:0007669"/>
    <property type="project" value="InterPro"/>
</dbReference>
<organism evidence="1 2">
    <name type="scientific">Phakopsora pachyrhizi</name>
    <name type="common">Asian soybean rust disease fungus</name>
    <dbReference type="NCBI Taxonomy" id="170000"/>
    <lineage>
        <taxon>Eukaryota</taxon>
        <taxon>Fungi</taxon>
        <taxon>Dikarya</taxon>
        <taxon>Basidiomycota</taxon>
        <taxon>Pucciniomycotina</taxon>
        <taxon>Pucciniomycetes</taxon>
        <taxon>Pucciniales</taxon>
        <taxon>Phakopsoraceae</taxon>
        <taxon>Phakopsora</taxon>
    </lineage>
</organism>
<keyword evidence="2" id="KW-1185">Reference proteome</keyword>
<dbReference type="EMBL" id="CALTRL010005887">
    <property type="protein sequence ID" value="CAH7687558.1"/>
    <property type="molecule type" value="Genomic_DNA"/>
</dbReference>
<evidence type="ECO:0000313" key="2">
    <source>
        <dbReference type="Proteomes" id="UP001153365"/>
    </source>
</evidence>
<dbReference type="Proteomes" id="UP001153365">
    <property type="component" value="Unassembled WGS sequence"/>
</dbReference>
<dbReference type="GO" id="GO:0007052">
    <property type="term" value="P:mitotic spindle organization"/>
    <property type="evidence" value="ECO:0007669"/>
    <property type="project" value="TreeGrafter"/>
</dbReference>
<dbReference type="GO" id="GO:0005881">
    <property type="term" value="C:cytoplasmic microtubule"/>
    <property type="evidence" value="ECO:0007669"/>
    <property type="project" value="TreeGrafter"/>
</dbReference>
<dbReference type="GO" id="GO:0008569">
    <property type="term" value="F:minus-end-directed microtubule motor activity"/>
    <property type="evidence" value="ECO:0007669"/>
    <property type="project" value="TreeGrafter"/>
</dbReference>
<dbReference type="PANTHER" id="PTHR10676">
    <property type="entry name" value="DYNEIN HEAVY CHAIN FAMILY PROTEIN"/>
    <property type="match status" value="1"/>
</dbReference>
<dbReference type="Gene3D" id="3.40.50.300">
    <property type="entry name" value="P-loop containing nucleotide triphosphate hydrolases"/>
    <property type="match status" value="1"/>
</dbReference>
<dbReference type="SUPFAM" id="SSF52540">
    <property type="entry name" value="P-loop containing nucleoside triphosphate hydrolases"/>
    <property type="match status" value="1"/>
</dbReference>
<dbReference type="InterPro" id="IPR026983">
    <property type="entry name" value="DHC"/>
</dbReference>
<proteinExistence type="predicted"/>
<comment type="caution">
    <text evidence="1">The sequence shown here is derived from an EMBL/GenBank/DDBJ whole genome shotgun (WGS) entry which is preliminary data.</text>
</comment>
<dbReference type="GO" id="GO:0045505">
    <property type="term" value="F:dynein intermediate chain binding"/>
    <property type="evidence" value="ECO:0007669"/>
    <property type="project" value="InterPro"/>
</dbReference>
<protein>
    <submittedName>
        <fullName evidence="1">Uncharacterized protein</fullName>
    </submittedName>
</protein>
<dbReference type="GO" id="GO:0007018">
    <property type="term" value="P:microtubule-based movement"/>
    <property type="evidence" value="ECO:0007669"/>
    <property type="project" value="InterPro"/>
</dbReference>
<dbReference type="Pfam" id="PF12775">
    <property type="entry name" value="AAA_7"/>
    <property type="match status" value="1"/>
</dbReference>
<dbReference type="InterPro" id="IPR027417">
    <property type="entry name" value="P-loop_NTPase"/>
</dbReference>
<evidence type="ECO:0000313" key="1">
    <source>
        <dbReference type="EMBL" id="CAH7687558.1"/>
    </source>
</evidence>
<dbReference type="GO" id="GO:0005868">
    <property type="term" value="C:cytoplasmic dynein complex"/>
    <property type="evidence" value="ECO:0007669"/>
    <property type="project" value="TreeGrafter"/>
</dbReference>
<name>A0AAV0BLP3_PHAPC</name>